<comment type="caution">
    <text evidence="1">The sequence shown here is derived from an EMBL/GenBank/DDBJ whole genome shotgun (WGS) entry which is preliminary data.</text>
</comment>
<dbReference type="AlphaFoldDB" id="A0AAN8XCV7"/>
<keyword evidence="2" id="KW-1185">Reference proteome</keyword>
<dbReference type="Proteomes" id="UP001381693">
    <property type="component" value="Unassembled WGS sequence"/>
</dbReference>
<evidence type="ECO:0000313" key="2">
    <source>
        <dbReference type="Proteomes" id="UP001381693"/>
    </source>
</evidence>
<organism evidence="1 2">
    <name type="scientific">Halocaridina rubra</name>
    <name type="common">Hawaiian red shrimp</name>
    <dbReference type="NCBI Taxonomy" id="373956"/>
    <lineage>
        <taxon>Eukaryota</taxon>
        <taxon>Metazoa</taxon>
        <taxon>Ecdysozoa</taxon>
        <taxon>Arthropoda</taxon>
        <taxon>Crustacea</taxon>
        <taxon>Multicrustacea</taxon>
        <taxon>Malacostraca</taxon>
        <taxon>Eumalacostraca</taxon>
        <taxon>Eucarida</taxon>
        <taxon>Decapoda</taxon>
        <taxon>Pleocyemata</taxon>
        <taxon>Caridea</taxon>
        <taxon>Atyoidea</taxon>
        <taxon>Atyidae</taxon>
        <taxon>Halocaridina</taxon>
    </lineage>
</organism>
<accession>A0AAN8XCV7</accession>
<evidence type="ECO:0000313" key="1">
    <source>
        <dbReference type="EMBL" id="KAK7081002.1"/>
    </source>
</evidence>
<protein>
    <submittedName>
        <fullName evidence="1">Uncharacterized protein</fullName>
    </submittedName>
</protein>
<proteinExistence type="predicted"/>
<sequence length="185" mass="20741">MENIMSGVNNGYPDTVDEKLEATQLYTQTSKQRVQISDNNKLGVPVKSGDCDCDYQYKRIPEKLIGENAVEPALSKEISAQNDKDEIEANTSDEEIPSTQDVIRNVEEDMDLVRRLRQKSEHSQGVIDLVSQSSFPGRFSNEPVSSIGNKNLTENMKKPIKPVSESEDILESQKSIFEDMCHSVS</sequence>
<reference evidence="1 2" key="1">
    <citation type="submission" date="2023-11" db="EMBL/GenBank/DDBJ databases">
        <title>Halocaridina rubra genome assembly.</title>
        <authorList>
            <person name="Smith C."/>
        </authorList>
    </citation>
    <scope>NUCLEOTIDE SEQUENCE [LARGE SCALE GENOMIC DNA]</scope>
    <source>
        <strain evidence="1">EP-1</strain>
        <tissue evidence="1">Whole</tissue>
    </source>
</reference>
<name>A0AAN8XCV7_HALRR</name>
<dbReference type="EMBL" id="JAXCGZ010005729">
    <property type="protein sequence ID" value="KAK7081002.1"/>
    <property type="molecule type" value="Genomic_DNA"/>
</dbReference>
<gene>
    <name evidence="1" type="ORF">SK128_010571</name>
</gene>